<keyword evidence="12" id="KW-1185">Reference proteome</keyword>
<evidence type="ECO:0000256" key="4">
    <source>
        <dbReference type="ARBA" id="ARBA00022753"/>
    </source>
</evidence>
<keyword evidence="5 7" id="KW-0653">Protein transport</keyword>
<dbReference type="GO" id="GO:0072666">
    <property type="term" value="P:establishment of protein localization to vacuole"/>
    <property type="evidence" value="ECO:0007669"/>
    <property type="project" value="UniProtKB-ARBA"/>
</dbReference>
<dbReference type="InterPro" id="IPR016135">
    <property type="entry name" value="UBQ-conjugating_enzyme/RWD"/>
</dbReference>
<dbReference type="OrthoDB" id="306304at2759"/>
<dbReference type="PANTHER" id="PTHR23306:SF3">
    <property type="entry name" value="TUMOR SUPPRESSOR PROTEIN 101"/>
    <property type="match status" value="1"/>
</dbReference>
<dbReference type="SUPFAM" id="SSF54495">
    <property type="entry name" value="UBC-like"/>
    <property type="match status" value="1"/>
</dbReference>
<dbReference type="Proteomes" id="UP000297245">
    <property type="component" value="Unassembled WGS sequence"/>
</dbReference>
<sequence length="438" mass="48686">MSLTQKWLKNAVVSYEHPDRVYADVDNTLQRFPTLRPKSDVYTWDDGRTQLLLCVHGVLPIQFRNASYHIPIAVWLTRSYPSEPPIPYVVPTHDMLIKAGPHLDLSGRCSIDYLAQWQRKSESCSLLALLEAMQAHFSRDPPVYSKPKQQQQEVLPSPSSLPPSLPPKPSPPTYASPRSPPPPPPSVSPSRHQPVSPPPPPPLPPQFVASPLPPPQIVPSPSQSVPPPPPPPQFVPFPPQSVVSPPLPNLLDEDPVPIIAPASAPAPPRPPNPELVRLHDQLHAKLTSELNSLHQALALDAERLRAHQADLLAGEPAIRDEMARLEAVRDVCRTVASRYRDTVSLTEKNISDLRRKGDPEVDELVCSTTIVYNQLINLVAEDNAIEDTIYHLHRALSTGRIDLERFLRTTRVLAEEQFMKRALIEKIKASLPMGSWSS</sequence>
<protein>
    <submittedName>
        <fullName evidence="11">UEV-domain-containing protein</fullName>
    </submittedName>
</protein>
<feature type="compositionally biased region" description="Pro residues" evidence="8">
    <location>
        <begin position="264"/>
        <end position="273"/>
    </location>
</feature>
<dbReference type="Gene3D" id="3.10.110.10">
    <property type="entry name" value="Ubiquitin Conjugating Enzyme"/>
    <property type="match status" value="1"/>
</dbReference>
<proteinExistence type="inferred from homology"/>
<dbReference type="GO" id="GO:0043162">
    <property type="term" value="P:ubiquitin-dependent protein catabolic process via the multivesicular body sorting pathway"/>
    <property type="evidence" value="ECO:0007669"/>
    <property type="project" value="UniProtKB-ARBA"/>
</dbReference>
<dbReference type="GO" id="GO:0006886">
    <property type="term" value="P:intracellular protein transport"/>
    <property type="evidence" value="ECO:0007669"/>
    <property type="project" value="UniProtKB-ARBA"/>
</dbReference>
<evidence type="ECO:0000259" key="9">
    <source>
        <dbReference type="PROSITE" id="PS51312"/>
    </source>
</evidence>
<dbReference type="EMBL" id="ML179327">
    <property type="protein sequence ID" value="THU90728.1"/>
    <property type="molecule type" value="Genomic_DNA"/>
</dbReference>
<keyword evidence="6" id="KW-0175">Coiled coil</keyword>
<evidence type="ECO:0000256" key="3">
    <source>
        <dbReference type="ARBA" id="ARBA00022448"/>
    </source>
</evidence>
<evidence type="ECO:0000313" key="12">
    <source>
        <dbReference type="Proteomes" id="UP000297245"/>
    </source>
</evidence>
<dbReference type="InterPro" id="IPR052070">
    <property type="entry name" value="ESCRT-I_UEV_domain"/>
</dbReference>
<dbReference type="CDD" id="cd11685">
    <property type="entry name" value="UEV_TSG101-like"/>
    <property type="match status" value="1"/>
</dbReference>
<accession>A0A4S8LPJ3</accession>
<reference evidence="11 12" key="1">
    <citation type="journal article" date="2019" name="Nat. Ecol. Evol.">
        <title>Megaphylogeny resolves global patterns of mushroom evolution.</title>
        <authorList>
            <person name="Varga T."/>
            <person name="Krizsan K."/>
            <person name="Foldi C."/>
            <person name="Dima B."/>
            <person name="Sanchez-Garcia M."/>
            <person name="Sanchez-Ramirez S."/>
            <person name="Szollosi G.J."/>
            <person name="Szarkandi J.G."/>
            <person name="Papp V."/>
            <person name="Albert L."/>
            <person name="Andreopoulos W."/>
            <person name="Angelini C."/>
            <person name="Antonin V."/>
            <person name="Barry K.W."/>
            <person name="Bougher N.L."/>
            <person name="Buchanan P."/>
            <person name="Buyck B."/>
            <person name="Bense V."/>
            <person name="Catcheside P."/>
            <person name="Chovatia M."/>
            <person name="Cooper J."/>
            <person name="Damon W."/>
            <person name="Desjardin D."/>
            <person name="Finy P."/>
            <person name="Geml J."/>
            <person name="Haridas S."/>
            <person name="Hughes K."/>
            <person name="Justo A."/>
            <person name="Karasinski D."/>
            <person name="Kautmanova I."/>
            <person name="Kiss B."/>
            <person name="Kocsube S."/>
            <person name="Kotiranta H."/>
            <person name="LaButti K.M."/>
            <person name="Lechner B.E."/>
            <person name="Liimatainen K."/>
            <person name="Lipzen A."/>
            <person name="Lukacs Z."/>
            <person name="Mihaltcheva S."/>
            <person name="Morgado L.N."/>
            <person name="Niskanen T."/>
            <person name="Noordeloos M.E."/>
            <person name="Ohm R.A."/>
            <person name="Ortiz-Santana B."/>
            <person name="Ovrebo C."/>
            <person name="Racz N."/>
            <person name="Riley R."/>
            <person name="Savchenko A."/>
            <person name="Shiryaev A."/>
            <person name="Soop K."/>
            <person name="Spirin V."/>
            <person name="Szebenyi C."/>
            <person name="Tomsovsky M."/>
            <person name="Tulloss R.E."/>
            <person name="Uehling J."/>
            <person name="Grigoriev I.V."/>
            <person name="Vagvolgyi C."/>
            <person name="Papp T."/>
            <person name="Martin F.M."/>
            <person name="Miettinen O."/>
            <person name="Hibbett D.S."/>
            <person name="Nagy L.G."/>
        </authorList>
    </citation>
    <scope>NUCLEOTIDE SEQUENCE [LARGE SCALE GENOMIC DNA]</scope>
    <source>
        <strain evidence="11 12">CBS 962.96</strain>
    </source>
</reference>
<dbReference type="InterPro" id="IPR037202">
    <property type="entry name" value="ESCRT_assembly_dom"/>
</dbReference>
<evidence type="ECO:0000259" key="10">
    <source>
        <dbReference type="PROSITE" id="PS51322"/>
    </source>
</evidence>
<organism evidence="11 12">
    <name type="scientific">Dendrothele bispora (strain CBS 962.96)</name>
    <dbReference type="NCBI Taxonomy" id="1314807"/>
    <lineage>
        <taxon>Eukaryota</taxon>
        <taxon>Fungi</taxon>
        <taxon>Dikarya</taxon>
        <taxon>Basidiomycota</taxon>
        <taxon>Agaricomycotina</taxon>
        <taxon>Agaricomycetes</taxon>
        <taxon>Agaricomycetidae</taxon>
        <taxon>Agaricales</taxon>
        <taxon>Agaricales incertae sedis</taxon>
        <taxon>Dendrothele</taxon>
    </lineage>
</organism>
<evidence type="ECO:0000256" key="7">
    <source>
        <dbReference type="PROSITE-ProRule" id="PRU00644"/>
    </source>
</evidence>
<evidence type="ECO:0000256" key="5">
    <source>
        <dbReference type="ARBA" id="ARBA00022927"/>
    </source>
</evidence>
<dbReference type="PANTHER" id="PTHR23306">
    <property type="entry name" value="TUMOR SUSCEPTIBILITY GENE 101 PROTEIN-RELATED"/>
    <property type="match status" value="1"/>
</dbReference>
<dbReference type="InterPro" id="IPR008883">
    <property type="entry name" value="UEV_N"/>
</dbReference>
<dbReference type="AlphaFoldDB" id="A0A4S8LPJ3"/>
<feature type="compositionally biased region" description="Pro residues" evidence="8">
    <location>
        <begin position="159"/>
        <end position="187"/>
    </location>
</feature>
<dbReference type="Gene3D" id="6.10.140.820">
    <property type="match status" value="1"/>
</dbReference>
<feature type="domain" description="UEV" evidence="10">
    <location>
        <begin position="2"/>
        <end position="147"/>
    </location>
</feature>
<evidence type="ECO:0000313" key="11">
    <source>
        <dbReference type="EMBL" id="THU90728.1"/>
    </source>
</evidence>
<feature type="region of interest" description="Disordered" evidence="8">
    <location>
        <begin position="140"/>
        <end position="274"/>
    </location>
</feature>
<keyword evidence="4" id="KW-0967">Endosome</keyword>
<comment type="subcellular location">
    <subcellularLocation>
        <location evidence="1">Endosome</location>
    </subcellularLocation>
</comment>
<evidence type="ECO:0000256" key="2">
    <source>
        <dbReference type="ARBA" id="ARBA00009594"/>
    </source>
</evidence>
<dbReference type="GO" id="GO:0043130">
    <property type="term" value="F:ubiquitin binding"/>
    <property type="evidence" value="ECO:0007669"/>
    <property type="project" value="TreeGrafter"/>
</dbReference>
<evidence type="ECO:0000256" key="6">
    <source>
        <dbReference type="ARBA" id="ARBA00023054"/>
    </source>
</evidence>
<evidence type="ECO:0000256" key="8">
    <source>
        <dbReference type="SAM" id="MobiDB-lite"/>
    </source>
</evidence>
<evidence type="ECO:0000256" key="1">
    <source>
        <dbReference type="ARBA" id="ARBA00004177"/>
    </source>
</evidence>
<dbReference type="Pfam" id="PF05743">
    <property type="entry name" value="UEV"/>
    <property type="match status" value="1"/>
</dbReference>
<dbReference type="SUPFAM" id="SSF140111">
    <property type="entry name" value="Endosomal sorting complex assembly domain"/>
    <property type="match status" value="1"/>
</dbReference>
<dbReference type="PRINTS" id="PR01217">
    <property type="entry name" value="PRICHEXTENSN"/>
</dbReference>
<dbReference type="PROSITE" id="PS51312">
    <property type="entry name" value="SB"/>
    <property type="match status" value="1"/>
</dbReference>
<dbReference type="Pfam" id="PF09454">
    <property type="entry name" value="Vps23_core"/>
    <property type="match status" value="1"/>
</dbReference>
<name>A0A4S8LPJ3_DENBC</name>
<keyword evidence="3 7" id="KW-0813">Transport</keyword>
<dbReference type="GO" id="GO:0000813">
    <property type="term" value="C:ESCRT I complex"/>
    <property type="evidence" value="ECO:0007669"/>
    <property type="project" value="TreeGrafter"/>
</dbReference>
<feature type="domain" description="SB" evidence="9">
    <location>
        <begin position="369"/>
        <end position="437"/>
    </location>
</feature>
<dbReference type="PROSITE" id="PS51322">
    <property type="entry name" value="UEV"/>
    <property type="match status" value="1"/>
</dbReference>
<dbReference type="InterPro" id="IPR017916">
    <property type="entry name" value="SB_dom"/>
</dbReference>
<feature type="compositionally biased region" description="Pro residues" evidence="8">
    <location>
        <begin position="195"/>
        <end position="239"/>
    </location>
</feature>
<gene>
    <name evidence="11" type="ORF">K435DRAFT_781105</name>
</gene>
<comment type="similarity">
    <text evidence="2">Belongs to the ubiquitin-conjugating enzyme family. UEV subfamily.</text>
</comment>